<keyword evidence="4" id="KW-1185">Reference proteome</keyword>
<proteinExistence type="predicted"/>
<keyword evidence="2" id="KW-0472">Membrane</keyword>
<dbReference type="RefSeq" id="WP_157129686.1">
    <property type="nucleotide sequence ID" value="NZ_CP063196.1"/>
</dbReference>
<dbReference type="KEGG" id="thao:NI17_013215"/>
<accession>A0AA97M293</accession>
<dbReference type="Proteomes" id="UP000265719">
    <property type="component" value="Chromosome"/>
</dbReference>
<evidence type="ECO:0000313" key="3">
    <source>
        <dbReference type="EMBL" id="UOE17845.1"/>
    </source>
</evidence>
<reference evidence="3" key="1">
    <citation type="submission" date="2020-10" db="EMBL/GenBank/DDBJ databases">
        <title>De novo genome project of the cellulose decomposer Thermobifida halotolerans type strain.</title>
        <authorList>
            <person name="Nagy I."/>
            <person name="Horvath B."/>
            <person name="Kukolya J."/>
            <person name="Nagy I."/>
            <person name="Orsini M."/>
        </authorList>
    </citation>
    <scope>NUCLEOTIDE SEQUENCE</scope>
    <source>
        <strain evidence="3">DSM 44931</strain>
    </source>
</reference>
<protein>
    <submittedName>
        <fullName evidence="3">Uncharacterized protein</fullName>
    </submittedName>
</protein>
<feature type="region of interest" description="Disordered" evidence="1">
    <location>
        <begin position="1"/>
        <end position="24"/>
    </location>
</feature>
<name>A0AA97M293_9ACTN</name>
<keyword evidence="2" id="KW-1133">Transmembrane helix</keyword>
<gene>
    <name evidence="3" type="ORF">NI17_013215</name>
</gene>
<evidence type="ECO:0000313" key="4">
    <source>
        <dbReference type="Proteomes" id="UP000265719"/>
    </source>
</evidence>
<feature type="transmembrane region" description="Helical" evidence="2">
    <location>
        <begin position="30"/>
        <end position="51"/>
    </location>
</feature>
<dbReference type="AlphaFoldDB" id="A0AA97M293"/>
<feature type="compositionally biased region" description="Pro residues" evidence="1">
    <location>
        <begin position="13"/>
        <end position="24"/>
    </location>
</feature>
<sequence>MSVPPYNPYSGEPKPPPPAREPAPTPRGTVPLYFLTGLLSVVVLVVLLVVGTGDPNIGLVRFLFFALFGLGCVLVAVPGGRARRALGCGLVAGTAGTVAAVVAVLAALA</sequence>
<feature type="transmembrane region" description="Helical" evidence="2">
    <location>
        <begin position="89"/>
        <end position="108"/>
    </location>
</feature>
<organism evidence="3 4">
    <name type="scientific">Thermobifida halotolerans</name>
    <dbReference type="NCBI Taxonomy" id="483545"/>
    <lineage>
        <taxon>Bacteria</taxon>
        <taxon>Bacillati</taxon>
        <taxon>Actinomycetota</taxon>
        <taxon>Actinomycetes</taxon>
        <taxon>Streptosporangiales</taxon>
        <taxon>Nocardiopsidaceae</taxon>
        <taxon>Thermobifida</taxon>
    </lineage>
</organism>
<feature type="transmembrane region" description="Helical" evidence="2">
    <location>
        <begin position="57"/>
        <end position="77"/>
    </location>
</feature>
<evidence type="ECO:0000256" key="1">
    <source>
        <dbReference type="SAM" id="MobiDB-lite"/>
    </source>
</evidence>
<dbReference type="EMBL" id="CP063196">
    <property type="protein sequence ID" value="UOE17845.1"/>
    <property type="molecule type" value="Genomic_DNA"/>
</dbReference>
<evidence type="ECO:0000256" key="2">
    <source>
        <dbReference type="SAM" id="Phobius"/>
    </source>
</evidence>
<keyword evidence="2" id="KW-0812">Transmembrane</keyword>